<dbReference type="EMBL" id="BONG01000005">
    <property type="protein sequence ID" value="GIF87651.1"/>
    <property type="molecule type" value="Genomic_DNA"/>
</dbReference>
<dbReference type="AlphaFoldDB" id="A0A8J3JMC9"/>
<sequence>MAGIRMPVTETGDAGGDSPAPRPRLVLPRIIRLDSHKGDLRVVAGQPSPVGEADSHPARRRDGPTHKASRE</sequence>
<name>A0A8J3JMC9_9ACTN</name>
<organism evidence="2 3">
    <name type="scientific">Catellatospora chokoriensis</name>
    <dbReference type="NCBI Taxonomy" id="310353"/>
    <lineage>
        <taxon>Bacteria</taxon>
        <taxon>Bacillati</taxon>
        <taxon>Actinomycetota</taxon>
        <taxon>Actinomycetes</taxon>
        <taxon>Micromonosporales</taxon>
        <taxon>Micromonosporaceae</taxon>
        <taxon>Catellatospora</taxon>
    </lineage>
</organism>
<evidence type="ECO:0000256" key="1">
    <source>
        <dbReference type="SAM" id="MobiDB-lite"/>
    </source>
</evidence>
<proteinExistence type="predicted"/>
<keyword evidence="3" id="KW-1185">Reference proteome</keyword>
<feature type="region of interest" description="Disordered" evidence="1">
    <location>
        <begin position="36"/>
        <end position="71"/>
    </location>
</feature>
<gene>
    <name evidence="2" type="ORF">Cch02nite_10950</name>
</gene>
<evidence type="ECO:0000313" key="2">
    <source>
        <dbReference type="EMBL" id="GIF87651.1"/>
    </source>
</evidence>
<evidence type="ECO:0000313" key="3">
    <source>
        <dbReference type="Proteomes" id="UP000619293"/>
    </source>
</evidence>
<protein>
    <submittedName>
        <fullName evidence="2">Uncharacterized protein</fullName>
    </submittedName>
</protein>
<feature type="compositionally biased region" description="Basic and acidic residues" evidence="1">
    <location>
        <begin position="53"/>
        <end position="71"/>
    </location>
</feature>
<dbReference type="Proteomes" id="UP000619293">
    <property type="component" value="Unassembled WGS sequence"/>
</dbReference>
<comment type="caution">
    <text evidence="2">The sequence shown here is derived from an EMBL/GenBank/DDBJ whole genome shotgun (WGS) entry which is preliminary data.</text>
</comment>
<reference evidence="2 3" key="1">
    <citation type="submission" date="2021-01" db="EMBL/GenBank/DDBJ databases">
        <title>Whole genome shotgun sequence of Catellatospora chokoriensis NBRC 107358.</title>
        <authorList>
            <person name="Komaki H."/>
            <person name="Tamura T."/>
        </authorList>
    </citation>
    <scope>NUCLEOTIDE SEQUENCE [LARGE SCALE GENOMIC DNA]</scope>
    <source>
        <strain evidence="2 3">NBRC 107358</strain>
    </source>
</reference>
<feature type="region of interest" description="Disordered" evidence="1">
    <location>
        <begin position="1"/>
        <end position="23"/>
    </location>
</feature>
<accession>A0A8J3JMC9</accession>